<reference evidence="2" key="1">
    <citation type="submission" date="2017-03" db="EMBL/GenBank/DDBJ databases">
        <authorList>
            <person name="Lund M.B."/>
        </authorList>
    </citation>
    <scope>NUCLEOTIDE SEQUENCE [LARGE SCALE GENOMIC DNA]</scope>
</reference>
<dbReference type="Gene3D" id="1.10.10.60">
    <property type="entry name" value="Homeodomain-like"/>
    <property type="match status" value="1"/>
</dbReference>
<dbReference type="SUPFAM" id="SSF46689">
    <property type="entry name" value="Homeodomain-like"/>
    <property type="match status" value="1"/>
</dbReference>
<organism evidence="1 2">
    <name type="scientific">Candidatus Lumbricidiphila eiseniae</name>
    <dbReference type="NCBI Taxonomy" id="1969409"/>
    <lineage>
        <taxon>Bacteria</taxon>
        <taxon>Bacillati</taxon>
        <taxon>Actinomycetota</taxon>
        <taxon>Actinomycetes</taxon>
        <taxon>Micrococcales</taxon>
        <taxon>Microbacteriaceae</taxon>
        <taxon>Candidatus Lumbricidiphila</taxon>
    </lineage>
</organism>
<dbReference type="Proteomes" id="UP000219994">
    <property type="component" value="Unassembled WGS sequence"/>
</dbReference>
<protein>
    <submittedName>
        <fullName evidence="1">Transposase</fullName>
    </submittedName>
</protein>
<dbReference type="EMBL" id="NAEP01000049">
    <property type="protein sequence ID" value="PDQ34696.1"/>
    <property type="molecule type" value="Genomic_DNA"/>
</dbReference>
<evidence type="ECO:0000313" key="2">
    <source>
        <dbReference type="Proteomes" id="UP000219994"/>
    </source>
</evidence>
<dbReference type="AlphaFoldDB" id="A0A2A6FQ23"/>
<gene>
    <name evidence="1" type="ORF">B5766_10220</name>
</gene>
<dbReference type="InterPro" id="IPR009057">
    <property type="entry name" value="Homeodomain-like_sf"/>
</dbReference>
<accession>A0A2A6FQ23</accession>
<sequence>MRIEQIARDFGVHPMMLQKWMCCAGIDEGARPGQTRTESVELREARERVRLLEQGNEVFRWAAGYLLQANLPGKGGTRS</sequence>
<comment type="caution">
    <text evidence="1">The sequence shown here is derived from an EMBL/GenBank/DDBJ whole genome shotgun (WGS) entry which is preliminary data.</text>
</comment>
<name>A0A2A6FQ23_9MICO</name>
<proteinExistence type="predicted"/>
<evidence type="ECO:0000313" key="1">
    <source>
        <dbReference type="EMBL" id="PDQ34696.1"/>
    </source>
</evidence>